<organism evidence="1 2">
    <name type="scientific">Pseudotabrizicola sediminis</name>
    <dbReference type="NCBI Taxonomy" id="2486418"/>
    <lineage>
        <taxon>Bacteria</taxon>
        <taxon>Pseudomonadati</taxon>
        <taxon>Pseudomonadota</taxon>
        <taxon>Alphaproteobacteria</taxon>
        <taxon>Rhodobacterales</taxon>
        <taxon>Paracoccaceae</taxon>
        <taxon>Pseudotabrizicola</taxon>
    </lineage>
</organism>
<evidence type="ECO:0000313" key="2">
    <source>
        <dbReference type="Proteomes" id="UP000297741"/>
    </source>
</evidence>
<dbReference type="Proteomes" id="UP000297741">
    <property type="component" value="Unassembled WGS sequence"/>
</dbReference>
<dbReference type="EMBL" id="RPEM01000001">
    <property type="protein sequence ID" value="TGD45490.1"/>
    <property type="molecule type" value="Genomic_DNA"/>
</dbReference>
<name>A0ABY2KRS8_9RHOB</name>
<reference evidence="1 2" key="1">
    <citation type="submission" date="2018-11" db="EMBL/GenBank/DDBJ databases">
        <title>Tabrizicola sp. isolated from sediment of alpine lake.</title>
        <authorList>
            <person name="Liu Z."/>
        </authorList>
    </citation>
    <scope>NUCLEOTIDE SEQUENCE [LARGE SCALE GENOMIC DNA]</scope>
    <source>
        <strain evidence="1 2">DRYC-M-16</strain>
    </source>
</reference>
<sequence length="144" mass="15768">MGLIFAFLIIAVLGLMAFVRLAPVHAAQWHVAQTDTDWAKTPWDAVVPETGAARLRLSAARGAPGDLLARLDRVALATPRTQRLAGSVAEGRVTYITRSALWGFPDYTTAEAREDGLYLHARLRFGRADMGVNAKRLQDWQAAL</sequence>
<keyword evidence="2" id="KW-1185">Reference proteome</keyword>
<accession>A0ABY2KRS8</accession>
<dbReference type="InterPro" id="IPR010865">
    <property type="entry name" value="DUF1499"/>
</dbReference>
<protein>
    <submittedName>
        <fullName evidence="1">DUF1499 domain-containing protein</fullName>
    </submittedName>
</protein>
<comment type="caution">
    <text evidence="1">The sequence shown here is derived from an EMBL/GenBank/DDBJ whole genome shotgun (WGS) entry which is preliminary data.</text>
</comment>
<dbReference type="Pfam" id="PF07386">
    <property type="entry name" value="DUF1499"/>
    <property type="match status" value="1"/>
</dbReference>
<gene>
    <name evidence="1" type="ORF">EEB11_01440</name>
</gene>
<proteinExistence type="predicted"/>
<evidence type="ECO:0000313" key="1">
    <source>
        <dbReference type="EMBL" id="TGD45490.1"/>
    </source>
</evidence>